<comment type="caution">
    <text evidence="1">The sequence shown here is derived from an EMBL/GenBank/DDBJ whole genome shotgun (WGS) entry which is preliminary data.</text>
</comment>
<dbReference type="EMBL" id="JBHRYF010000001">
    <property type="protein sequence ID" value="MFC3658755.1"/>
    <property type="molecule type" value="Genomic_DNA"/>
</dbReference>
<name>A0ABV7UP89_9GAMM</name>
<gene>
    <name evidence="1" type="ORF">ACFOM9_01520</name>
</gene>
<accession>A0ABV7UP89</accession>
<sequence length="279" mass="28641">MLALGAAPGAFAQSKANDANRAILPVIYSDSDNGNKVGAYLLLEPTDNPRTGARWRFGGKNELDAAFGLEAGDSLALLCSGKSGLGGALSSLVNNCQLGSISDDGDDDSHHASATAALSRPGGSVGLTAGKGKAKLPAWLTPNTARASNININDLTVFAQKNIGREGTVSIAGTMAKAQLIPSGDIPAGLADNWDSKTLSIGGAYGAFGASIIGQVVSTPGQEQWEGLGIGLTWRTPWSGQLTIGADNLVTRGKNPFSPSSDAKQDEGAIPYVRYEQDL</sequence>
<organism evidence="1 2">
    <name type="scientific">Luteimonas notoginsengisoli</name>
    <dbReference type="NCBI Taxonomy" id="1578200"/>
    <lineage>
        <taxon>Bacteria</taxon>
        <taxon>Pseudomonadati</taxon>
        <taxon>Pseudomonadota</taxon>
        <taxon>Gammaproteobacteria</taxon>
        <taxon>Lysobacterales</taxon>
        <taxon>Lysobacteraceae</taxon>
        <taxon>Luteimonas</taxon>
    </lineage>
</organism>
<protein>
    <submittedName>
        <fullName evidence="1">Uncharacterized protein</fullName>
    </submittedName>
</protein>
<dbReference type="RefSeq" id="WP_386707229.1">
    <property type="nucleotide sequence ID" value="NZ_JBHRYF010000001.1"/>
</dbReference>
<proteinExistence type="predicted"/>
<dbReference type="Proteomes" id="UP001595724">
    <property type="component" value="Unassembled WGS sequence"/>
</dbReference>
<keyword evidence="2" id="KW-1185">Reference proteome</keyword>
<evidence type="ECO:0000313" key="1">
    <source>
        <dbReference type="EMBL" id="MFC3658755.1"/>
    </source>
</evidence>
<evidence type="ECO:0000313" key="2">
    <source>
        <dbReference type="Proteomes" id="UP001595724"/>
    </source>
</evidence>
<reference evidence="2" key="1">
    <citation type="journal article" date="2019" name="Int. J. Syst. Evol. Microbiol.">
        <title>The Global Catalogue of Microorganisms (GCM) 10K type strain sequencing project: providing services to taxonomists for standard genome sequencing and annotation.</title>
        <authorList>
            <consortium name="The Broad Institute Genomics Platform"/>
            <consortium name="The Broad Institute Genome Sequencing Center for Infectious Disease"/>
            <person name="Wu L."/>
            <person name="Ma J."/>
        </authorList>
    </citation>
    <scope>NUCLEOTIDE SEQUENCE [LARGE SCALE GENOMIC DNA]</scope>
    <source>
        <strain evidence="2">KCTC 42211</strain>
    </source>
</reference>